<sequence length="216" mass="24283">EVKGPGGYPLEAASRDPECSTLVKGKWVQLQETTYVDHYGQTRTWETIKRTTRVKGNAVDGVSIIPVLQRTLHYECVVLIKQFRPPLGCYCLEFPAGLIDENETPEQAALRELEEETGYKGEVMECSPVLCLDPGLSDCTMHMITAHINGDQAVNNKPKPKHEFTECIVLPKNDLRKRIAELVAKEKLVVDARVYSYALALEHAVAKPYEIPILKY</sequence>
<reference evidence="16" key="1">
    <citation type="submission" date="2025-08" db="UniProtKB">
        <authorList>
            <consortium name="Ensembl"/>
        </authorList>
    </citation>
    <scope>IDENTIFICATION</scope>
</reference>
<evidence type="ECO:0000256" key="14">
    <source>
        <dbReference type="RuleBase" id="RU003476"/>
    </source>
</evidence>
<dbReference type="Gene3D" id="3.90.79.10">
    <property type="entry name" value="Nucleoside Triphosphate Pyrophosphohydrolase"/>
    <property type="match status" value="1"/>
</dbReference>
<comment type="subunit">
    <text evidence="7">Homodimer. Interacts with PARG.</text>
</comment>
<dbReference type="GO" id="GO:0017110">
    <property type="term" value="F:nucleoside diphosphate phosphatase activity"/>
    <property type="evidence" value="ECO:0007669"/>
    <property type="project" value="UniProtKB-ARBA"/>
</dbReference>
<evidence type="ECO:0000259" key="15">
    <source>
        <dbReference type="PROSITE" id="PS51462"/>
    </source>
</evidence>
<dbReference type="PANTHER" id="PTHR11839">
    <property type="entry name" value="UDP/ADP-SUGAR PYROPHOSPHATASE"/>
    <property type="match status" value="1"/>
</dbReference>
<dbReference type="OrthoDB" id="10249920at2759"/>
<dbReference type="FunFam" id="3.90.79.10:FF:000016">
    <property type="entry name" value="ADP-sugar pyrophosphatase isoform X1"/>
    <property type="match status" value="1"/>
</dbReference>
<evidence type="ECO:0000256" key="10">
    <source>
        <dbReference type="ARBA" id="ARBA00071227"/>
    </source>
</evidence>
<evidence type="ECO:0000256" key="2">
    <source>
        <dbReference type="ARBA" id="ARBA00012453"/>
    </source>
</evidence>
<dbReference type="InterPro" id="IPR020084">
    <property type="entry name" value="NUDIX_hydrolase_CS"/>
</dbReference>
<evidence type="ECO:0000256" key="12">
    <source>
        <dbReference type="ARBA" id="ARBA00079597"/>
    </source>
</evidence>
<comment type="catalytic activity">
    <reaction evidence="4">
        <text>ADP-D-ribose + H2O = D-ribose 5-phosphate + AMP + 2 H(+)</text>
        <dbReference type="Rhea" id="RHEA:10412"/>
        <dbReference type="ChEBI" id="CHEBI:15377"/>
        <dbReference type="ChEBI" id="CHEBI:15378"/>
        <dbReference type="ChEBI" id="CHEBI:57967"/>
        <dbReference type="ChEBI" id="CHEBI:78346"/>
        <dbReference type="ChEBI" id="CHEBI:456215"/>
        <dbReference type="EC" id="3.6.1.13"/>
    </reaction>
</comment>
<evidence type="ECO:0000256" key="13">
    <source>
        <dbReference type="ARBA" id="ARBA00084011"/>
    </source>
</evidence>
<evidence type="ECO:0000313" key="16">
    <source>
        <dbReference type="Ensembl" id="ENSLLEP00000024262.1"/>
    </source>
</evidence>
<dbReference type="EC" id="2.7.7.96" evidence="9"/>
<evidence type="ECO:0000256" key="9">
    <source>
        <dbReference type="ARBA" id="ARBA00066488"/>
    </source>
</evidence>
<dbReference type="InterPro" id="IPR015797">
    <property type="entry name" value="NUDIX_hydrolase-like_dom_sf"/>
</dbReference>
<dbReference type="PRINTS" id="PR00502">
    <property type="entry name" value="NUDIXFAMILY"/>
</dbReference>
<evidence type="ECO:0000256" key="7">
    <source>
        <dbReference type="ARBA" id="ARBA00065630"/>
    </source>
</evidence>
<dbReference type="InterPro" id="IPR000086">
    <property type="entry name" value="NUDIX_hydrolase_dom"/>
</dbReference>
<evidence type="ECO:0000256" key="6">
    <source>
        <dbReference type="ARBA" id="ARBA00051819"/>
    </source>
</evidence>
<protein>
    <recommendedName>
        <fullName evidence="10">ADP-sugar pyrophosphatase</fullName>
        <ecNumber evidence="9">2.7.7.96</ecNumber>
        <ecNumber evidence="2">3.6.1.13</ecNumber>
        <ecNumber evidence="8">3.6.1.58</ecNumber>
    </recommendedName>
    <alternativeName>
        <fullName evidence="13">8-oxo-dGDP phosphatase</fullName>
    </alternativeName>
    <alternativeName>
        <fullName evidence="11">Nuclear ATP-synthesis protein NUDIX5</fullName>
    </alternativeName>
    <alternativeName>
        <fullName evidence="12">Nucleoside diphosphate-linked moiety X motif 5</fullName>
    </alternativeName>
</protein>
<evidence type="ECO:0000256" key="3">
    <source>
        <dbReference type="ARBA" id="ARBA00022801"/>
    </source>
</evidence>
<dbReference type="Proteomes" id="UP000694569">
    <property type="component" value="Unplaced"/>
</dbReference>
<dbReference type="Pfam" id="PF00293">
    <property type="entry name" value="NUDIX"/>
    <property type="match status" value="1"/>
</dbReference>
<dbReference type="PROSITE" id="PS00893">
    <property type="entry name" value="NUDIX_BOX"/>
    <property type="match status" value="1"/>
</dbReference>
<reference evidence="16" key="2">
    <citation type="submission" date="2025-09" db="UniProtKB">
        <authorList>
            <consortium name="Ensembl"/>
        </authorList>
    </citation>
    <scope>IDENTIFICATION</scope>
</reference>
<dbReference type="PROSITE" id="PS51462">
    <property type="entry name" value="NUDIX"/>
    <property type="match status" value="1"/>
</dbReference>
<dbReference type="PANTHER" id="PTHR11839:SF1">
    <property type="entry name" value="ADP-SUGAR PYROPHOSPHATASE"/>
    <property type="match status" value="1"/>
</dbReference>
<feature type="domain" description="Nudix hydrolase" evidence="15">
    <location>
        <begin position="57"/>
        <end position="196"/>
    </location>
</feature>
<dbReference type="AlphaFoldDB" id="A0A8C5PL08"/>
<comment type="catalytic activity">
    <reaction evidence="5">
        <text>D-ribose 5-phosphate + ATP + H(+) = ADP-D-ribose + diphosphate</text>
        <dbReference type="Rhea" id="RHEA:50248"/>
        <dbReference type="ChEBI" id="CHEBI:15378"/>
        <dbReference type="ChEBI" id="CHEBI:30616"/>
        <dbReference type="ChEBI" id="CHEBI:33019"/>
        <dbReference type="ChEBI" id="CHEBI:57967"/>
        <dbReference type="ChEBI" id="CHEBI:78346"/>
        <dbReference type="EC" id="2.7.7.96"/>
    </reaction>
</comment>
<dbReference type="Ensembl" id="ENSLLET00000025181.1">
    <property type="protein sequence ID" value="ENSLLEP00000024262.1"/>
    <property type="gene ID" value="ENSLLEG00000015330.1"/>
</dbReference>
<keyword evidence="3 14" id="KW-0378">Hydrolase</keyword>
<evidence type="ECO:0000256" key="8">
    <source>
        <dbReference type="ARBA" id="ARBA00066482"/>
    </source>
</evidence>
<dbReference type="InterPro" id="IPR020476">
    <property type="entry name" value="Nudix_hydrolase"/>
</dbReference>
<evidence type="ECO:0000256" key="4">
    <source>
        <dbReference type="ARBA" id="ARBA00049546"/>
    </source>
</evidence>
<comment type="catalytic activity">
    <reaction evidence="6">
        <text>8-oxo-dGDP + H2O = 8-oxo-dGMP + phosphate + H(+)</text>
        <dbReference type="Rhea" id="RHEA:32063"/>
        <dbReference type="ChEBI" id="CHEBI:15377"/>
        <dbReference type="ChEBI" id="CHEBI:15378"/>
        <dbReference type="ChEBI" id="CHEBI:43474"/>
        <dbReference type="ChEBI" id="CHEBI:63224"/>
        <dbReference type="ChEBI" id="CHEBI:63715"/>
        <dbReference type="EC" id="3.6.1.58"/>
    </reaction>
</comment>
<proteinExistence type="inferred from homology"/>
<keyword evidence="17" id="KW-1185">Reference proteome</keyword>
<evidence type="ECO:0000313" key="17">
    <source>
        <dbReference type="Proteomes" id="UP000694569"/>
    </source>
</evidence>
<evidence type="ECO:0000256" key="1">
    <source>
        <dbReference type="ARBA" id="ARBA00005582"/>
    </source>
</evidence>
<evidence type="ECO:0000256" key="5">
    <source>
        <dbReference type="ARBA" id="ARBA00051147"/>
    </source>
</evidence>
<name>A0A8C5PL08_9ANUR</name>
<comment type="similarity">
    <text evidence="1 14">Belongs to the Nudix hydrolase family.</text>
</comment>
<dbReference type="GO" id="GO:0005634">
    <property type="term" value="C:nucleus"/>
    <property type="evidence" value="ECO:0007669"/>
    <property type="project" value="TreeGrafter"/>
</dbReference>
<dbReference type="GO" id="GO:0047631">
    <property type="term" value="F:ADP-ribose diphosphatase activity"/>
    <property type="evidence" value="ECO:0007669"/>
    <property type="project" value="UniProtKB-EC"/>
</dbReference>
<gene>
    <name evidence="16" type="primary">NUDT5</name>
</gene>
<dbReference type="GO" id="GO:0019693">
    <property type="term" value="P:ribose phosphate metabolic process"/>
    <property type="evidence" value="ECO:0007669"/>
    <property type="project" value="TreeGrafter"/>
</dbReference>
<dbReference type="EC" id="3.6.1.58" evidence="8"/>
<evidence type="ECO:0000256" key="11">
    <source>
        <dbReference type="ARBA" id="ARBA00077853"/>
    </source>
</evidence>
<accession>A0A8C5PL08</accession>
<dbReference type="SUPFAM" id="SSF55811">
    <property type="entry name" value="Nudix"/>
    <property type="match status" value="1"/>
</dbReference>
<dbReference type="GO" id="GO:0006753">
    <property type="term" value="P:nucleoside phosphate metabolic process"/>
    <property type="evidence" value="ECO:0007669"/>
    <property type="project" value="TreeGrafter"/>
</dbReference>
<dbReference type="GeneTree" id="ENSGT00940000154045"/>
<dbReference type="CDD" id="cd18888">
    <property type="entry name" value="NUDIX_ADPRase_Nudt5"/>
    <property type="match status" value="1"/>
</dbReference>
<organism evidence="16 17">
    <name type="scientific">Leptobrachium leishanense</name>
    <name type="common">Leishan spiny toad</name>
    <dbReference type="NCBI Taxonomy" id="445787"/>
    <lineage>
        <taxon>Eukaryota</taxon>
        <taxon>Metazoa</taxon>
        <taxon>Chordata</taxon>
        <taxon>Craniata</taxon>
        <taxon>Vertebrata</taxon>
        <taxon>Euteleostomi</taxon>
        <taxon>Amphibia</taxon>
        <taxon>Batrachia</taxon>
        <taxon>Anura</taxon>
        <taxon>Pelobatoidea</taxon>
        <taxon>Megophryidae</taxon>
        <taxon>Leptobrachium</taxon>
    </lineage>
</organism>
<dbReference type="EC" id="3.6.1.13" evidence="2"/>